<evidence type="ECO:0000313" key="1">
    <source>
        <dbReference type="EMBL" id="CAG8644762.1"/>
    </source>
</evidence>
<evidence type="ECO:0000313" key="2">
    <source>
        <dbReference type="Proteomes" id="UP000789375"/>
    </source>
</evidence>
<dbReference type="AlphaFoldDB" id="A0A9N9DQX6"/>
<dbReference type="PANTHER" id="PTHR13192:SF3">
    <property type="entry name" value="COBALAMIN TRAFFICKING PROTEIN CBLD"/>
    <property type="match status" value="1"/>
</dbReference>
<dbReference type="EMBL" id="CAJVPP010004152">
    <property type="protein sequence ID" value="CAG8644762.1"/>
    <property type="molecule type" value="Genomic_DNA"/>
</dbReference>
<dbReference type="PANTHER" id="PTHR13192">
    <property type="entry name" value="MY011 PROTEIN"/>
    <property type="match status" value="1"/>
</dbReference>
<reference evidence="1" key="1">
    <citation type="submission" date="2021-06" db="EMBL/GenBank/DDBJ databases">
        <authorList>
            <person name="Kallberg Y."/>
            <person name="Tangrot J."/>
            <person name="Rosling A."/>
        </authorList>
    </citation>
    <scope>NUCLEOTIDE SEQUENCE</scope>
    <source>
        <strain evidence="1">87-6 pot B 2015</strain>
    </source>
</reference>
<keyword evidence="2" id="KW-1185">Reference proteome</keyword>
<sequence length="195" mass="22008">SNLIPTKQSIVSSTSKRNKRSVTILPPTLVTTIDKKTKKPFILEYSVHLASNRFNRELKCIFPQVEDIEKCLVIPTFLKCEHDLVGIGAVIDHEKDEKLEVFVEWGKEICHKLRNRGYWADLTDPCSGYPIFSDPGPAIYPDVQGAVELLKYELHNAGCCHILLHPKWGSKVYPGTLFTTADDLVLKQVISECTN</sequence>
<accession>A0A9N9DQX6</accession>
<name>A0A9N9DQX6_FUNMO</name>
<dbReference type="InterPro" id="IPR019362">
    <property type="entry name" value="MMADHC"/>
</dbReference>
<proteinExistence type="predicted"/>
<feature type="non-terminal residue" evidence="1">
    <location>
        <position position="195"/>
    </location>
</feature>
<dbReference type="GO" id="GO:0009235">
    <property type="term" value="P:cobalamin metabolic process"/>
    <property type="evidence" value="ECO:0007669"/>
    <property type="project" value="InterPro"/>
</dbReference>
<gene>
    <name evidence="1" type="ORF">FMOSSE_LOCUS11173</name>
</gene>
<dbReference type="Pfam" id="PF10229">
    <property type="entry name" value="MMADHC"/>
    <property type="match status" value="1"/>
</dbReference>
<organism evidence="1 2">
    <name type="scientific">Funneliformis mosseae</name>
    <name type="common">Endomycorrhizal fungus</name>
    <name type="synonym">Glomus mosseae</name>
    <dbReference type="NCBI Taxonomy" id="27381"/>
    <lineage>
        <taxon>Eukaryota</taxon>
        <taxon>Fungi</taxon>
        <taxon>Fungi incertae sedis</taxon>
        <taxon>Mucoromycota</taxon>
        <taxon>Glomeromycotina</taxon>
        <taxon>Glomeromycetes</taxon>
        <taxon>Glomerales</taxon>
        <taxon>Glomeraceae</taxon>
        <taxon>Funneliformis</taxon>
    </lineage>
</organism>
<dbReference type="Proteomes" id="UP000789375">
    <property type="component" value="Unassembled WGS sequence"/>
</dbReference>
<protein>
    <submittedName>
        <fullName evidence="1">10850_t:CDS:1</fullName>
    </submittedName>
</protein>
<comment type="caution">
    <text evidence="1">The sequence shown here is derived from an EMBL/GenBank/DDBJ whole genome shotgun (WGS) entry which is preliminary data.</text>
</comment>